<dbReference type="InterPro" id="IPR013636">
    <property type="entry name" value="ARMH3_C"/>
</dbReference>
<evidence type="ECO:0000313" key="6">
    <source>
        <dbReference type="Ensembl" id="ENSCHIP00010029155.1"/>
    </source>
</evidence>
<evidence type="ECO:0000256" key="3">
    <source>
        <dbReference type="ARBA" id="ARBA00022989"/>
    </source>
</evidence>
<evidence type="ECO:0000256" key="1">
    <source>
        <dbReference type="ARBA" id="ARBA00004370"/>
    </source>
</evidence>
<keyword evidence="2" id="KW-0812">Transmembrane</keyword>
<dbReference type="Ensembl" id="ENSCHIT00010041115.1">
    <property type="protein sequence ID" value="ENSCHIP00010029155.1"/>
    <property type="gene ID" value="ENSCHIG00010021736.1"/>
</dbReference>
<keyword evidence="3" id="KW-1133">Transmembrane helix</keyword>
<keyword evidence="4" id="KW-0472">Membrane</keyword>
<protein>
    <recommendedName>
        <fullName evidence="5">Armadillo-like helical domain-containing protein</fullName>
    </recommendedName>
</protein>
<dbReference type="GO" id="GO:0005829">
    <property type="term" value="C:cytosol"/>
    <property type="evidence" value="ECO:0007669"/>
    <property type="project" value="TreeGrafter"/>
</dbReference>
<dbReference type="GO" id="GO:0016020">
    <property type="term" value="C:membrane"/>
    <property type="evidence" value="ECO:0007669"/>
    <property type="project" value="UniProtKB-SubCell"/>
</dbReference>
<dbReference type="AlphaFoldDB" id="A0A8C2RHJ7"/>
<accession>A0A8C2RHJ7</accession>
<feature type="domain" description="Armadillo-like helical" evidence="5">
    <location>
        <begin position="18"/>
        <end position="86"/>
    </location>
</feature>
<evidence type="ECO:0000259" key="5">
    <source>
        <dbReference type="Pfam" id="PF08427"/>
    </source>
</evidence>
<dbReference type="PANTHER" id="PTHR13608:SF3">
    <property type="entry name" value="ARMADILLO-LIKE HELICAL DOMAIN-CONTAINING PROTEIN 3"/>
    <property type="match status" value="1"/>
</dbReference>
<dbReference type="InterPro" id="IPR039868">
    <property type="entry name" value="ARMD3-like"/>
</dbReference>
<proteinExistence type="predicted"/>
<dbReference type="PANTHER" id="PTHR13608">
    <property type="entry name" value="ARMADILLO-LIKE HELICAL DOMAIN-CONTAINING PROTEIN 3"/>
    <property type="match status" value="1"/>
</dbReference>
<evidence type="ECO:0000256" key="2">
    <source>
        <dbReference type="ARBA" id="ARBA00022692"/>
    </source>
</evidence>
<name>A0A8C2RHJ7_CAPHI</name>
<reference evidence="6" key="1">
    <citation type="submission" date="2019-03" db="EMBL/GenBank/DDBJ databases">
        <title>Genome sequencing and reference-guided assembly of Black Bengal Goat (Capra hircus).</title>
        <authorList>
            <person name="Siddiki A.Z."/>
            <person name="Baten A."/>
            <person name="Billah M."/>
            <person name="Alam M.A.U."/>
            <person name="Shawrob K.S.M."/>
            <person name="Saha S."/>
            <person name="Chowdhury M."/>
            <person name="Rahman A.H."/>
            <person name="Stear M."/>
            <person name="Miah G."/>
            <person name="Das G.B."/>
            <person name="Hossain M.M."/>
            <person name="Kumkum M."/>
            <person name="Islam M.S."/>
            <person name="Mollah A.M."/>
            <person name="Ahsan A."/>
            <person name="Tusar F."/>
            <person name="Khan M.K.I."/>
        </authorList>
    </citation>
    <scope>NUCLEOTIDE SEQUENCE [LARGE SCALE GENOMIC DNA]</scope>
</reference>
<reference evidence="6" key="2">
    <citation type="submission" date="2025-08" db="UniProtKB">
        <authorList>
            <consortium name="Ensembl"/>
        </authorList>
    </citation>
    <scope>IDENTIFICATION</scope>
</reference>
<organism evidence="6">
    <name type="scientific">Capra hircus</name>
    <name type="common">Goat</name>
    <dbReference type="NCBI Taxonomy" id="9925"/>
    <lineage>
        <taxon>Eukaryota</taxon>
        <taxon>Metazoa</taxon>
        <taxon>Chordata</taxon>
        <taxon>Craniata</taxon>
        <taxon>Vertebrata</taxon>
        <taxon>Euteleostomi</taxon>
        <taxon>Mammalia</taxon>
        <taxon>Eutheria</taxon>
        <taxon>Laurasiatheria</taxon>
        <taxon>Artiodactyla</taxon>
        <taxon>Ruminantia</taxon>
        <taxon>Pecora</taxon>
        <taxon>Bovidae</taxon>
        <taxon>Caprinae</taxon>
        <taxon>Capra</taxon>
    </lineage>
</organism>
<sequence>MVLTEDDGEKVFALAKASLRAIINHFNPKIESYAAVNHISQLSEEQVLEVVRANYDTLTLKLQDGLDQYERYSEQHKEAAFFKELVSEPCLCLSLCLWRALPHHWVLLCRWVQADEIRLEGPDWVGFATSVPQQSRKDQVVRDEDTHQGTGARLGRVRSLRQQCPPLLCSHGDSPVQLQLGLKFDVHSQWQLWLITP</sequence>
<dbReference type="Pfam" id="PF08427">
    <property type="entry name" value="ARMH3_C"/>
    <property type="match status" value="1"/>
</dbReference>
<comment type="subcellular location">
    <subcellularLocation>
        <location evidence="1">Membrane</location>
    </subcellularLocation>
</comment>
<evidence type="ECO:0000256" key="4">
    <source>
        <dbReference type="ARBA" id="ARBA00023136"/>
    </source>
</evidence>